<name>A0A6A6UAR6_9PEZI</name>
<comment type="subcellular location">
    <subcellularLocation>
        <location evidence="5">Cytoplasm</location>
        <location evidence="5">Cytoskeleton</location>
        <location evidence="5">Microtubule organizing center</location>
    </subcellularLocation>
</comment>
<evidence type="ECO:0000256" key="2">
    <source>
        <dbReference type="ARBA" id="ARBA00022490"/>
    </source>
</evidence>
<dbReference type="Pfam" id="PF17681">
    <property type="entry name" value="GCP_N_terminal"/>
    <property type="match status" value="1"/>
</dbReference>
<dbReference type="InterPro" id="IPR007259">
    <property type="entry name" value="GCP"/>
</dbReference>
<keyword evidence="3 5" id="KW-0493">Microtubule</keyword>
<comment type="similarity">
    <text evidence="1 5">Belongs to the TUBGCP family.</text>
</comment>
<dbReference type="GO" id="GO:0007020">
    <property type="term" value="P:microtubule nucleation"/>
    <property type="evidence" value="ECO:0007669"/>
    <property type="project" value="InterPro"/>
</dbReference>
<evidence type="ECO:0000256" key="4">
    <source>
        <dbReference type="ARBA" id="ARBA00023212"/>
    </source>
</evidence>
<dbReference type="PANTHER" id="PTHR19302:SF70">
    <property type="entry name" value="GAMMA-TUBULIN COMPLEX COMPONENT 6"/>
    <property type="match status" value="1"/>
</dbReference>
<dbReference type="InterPro" id="IPR042241">
    <property type="entry name" value="GCP_C_sf"/>
</dbReference>
<gene>
    <name evidence="8" type="ORF">BT63DRAFT_402628</name>
</gene>
<dbReference type="Proteomes" id="UP000799302">
    <property type="component" value="Unassembled WGS sequence"/>
</dbReference>
<evidence type="ECO:0000313" key="9">
    <source>
        <dbReference type="Proteomes" id="UP000799302"/>
    </source>
</evidence>
<dbReference type="GO" id="GO:0051321">
    <property type="term" value="P:meiotic cell cycle"/>
    <property type="evidence" value="ECO:0007669"/>
    <property type="project" value="TreeGrafter"/>
</dbReference>
<keyword evidence="9" id="KW-1185">Reference proteome</keyword>
<keyword evidence="2 5" id="KW-0963">Cytoplasm</keyword>
<protein>
    <recommendedName>
        <fullName evidence="5">Spindle pole body component</fullName>
    </recommendedName>
</protein>
<dbReference type="Gene3D" id="1.20.120.1900">
    <property type="entry name" value="Gamma-tubulin complex, C-terminal domain"/>
    <property type="match status" value="1"/>
</dbReference>
<dbReference type="AlphaFoldDB" id="A0A6A6UAR6"/>
<dbReference type="InterPro" id="IPR041470">
    <property type="entry name" value="GCP_N"/>
</dbReference>
<dbReference type="GO" id="GO:0043015">
    <property type="term" value="F:gamma-tubulin binding"/>
    <property type="evidence" value="ECO:0007669"/>
    <property type="project" value="InterPro"/>
</dbReference>
<dbReference type="GO" id="GO:0051011">
    <property type="term" value="F:microtubule minus-end binding"/>
    <property type="evidence" value="ECO:0007669"/>
    <property type="project" value="TreeGrafter"/>
</dbReference>
<evidence type="ECO:0000259" key="6">
    <source>
        <dbReference type="Pfam" id="PF04130"/>
    </source>
</evidence>
<sequence>MEIEDSLDAFAIPDLWRPSRLFASESQGQTLFPEVELDVTVIRLNNPYAPKTNLVSDLQLPDLDTFKYGPLEDLPPLDESVLSAEPEDNIIQEPEEDVWALAAEPLRFTERRYFSWEAFSGGPNVTKSPYLSEWGPSAFDIALRAYYGRTQTPIPMGPVVKANPAIKALYELALGRSSLLFDWDNRTKTFKPTLDGFSMTGLTTVAFQSIYQRMNEYGASMKQLQRFIEKTYASGDIPSRVSLANSISAILSGIEAHLSKMWLQVKSVLQLQHLLEKPGRLLQDIVKVVQALRAATTDEQLCSILFSYCQDSEHGVQWLSAIMLQILLRTSRPLLERIGQWVGLSAGMYGQPPKDALDFIQLDPDHDEDTPLPYLILNESKLPRFISKETGDTLLEMGQSLKLLQTYHPDHVLAKQCSTSLQLEWELDWHQADAVLEKARKYESDLATAVRQYKSGNPATVPMDILARDPPELIQDKDAADYEAVFLSSLRRLDHTPSDAFDLPDELMQIVLAQIDTQQEAIDCGVIADNMNLRPAVSLLPALSFEPILNSQARLVRGASLRLLFRSHNLRDHLNVQKSFHLLGDGVFISRLSAALFDSTVSTTERQLGVMRSGSRMGLKLRDRSTWPPASSELRLALMGILNDCYAASKPPRHELASSKTDLPGSLSFAIRNLSADEITTILDPHSLHALDFLRLSYTPPAPIALVITPRTLDAYDAVFKFLLRITRLLFSVSRLPMRGSPAVLRASMEMRHVVNSCAAYFFDTAVGEGWASFVHYLDGVEAAIAAEDAENPAGMRDVGGIEELRRRHEGTLDGILFGLLLRQRQRKIMGLLEEVFGCVLALEKLCQMEKIDDLEVIKLQKEFEEKTRLFVEVCRGVSGKKGYAAKGQEENTIDRLVSAIDYNGWFSSK</sequence>
<dbReference type="GO" id="GO:0005816">
    <property type="term" value="C:spindle pole body"/>
    <property type="evidence" value="ECO:0007669"/>
    <property type="project" value="UniProtKB-ARBA"/>
</dbReference>
<evidence type="ECO:0000313" key="8">
    <source>
        <dbReference type="EMBL" id="KAF2668691.1"/>
    </source>
</evidence>
<dbReference type="Pfam" id="PF04130">
    <property type="entry name" value="GCP_C_terminal"/>
    <property type="match status" value="1"/>
</dbReference>
<evidence type="ECO:0000256" key="3">
    <source>
        <dbReference type="ARBA" id="ARBA00022701"/>
    </source>
</evidence>
<keyword evidence="4 5" id="KW-0206">Cytoskeleton</keyword>
<dbReference type="GO" id="GO:0000922">
    <property type="term" value="C:spindle pole"/>
    <property type="evidence" value="ECO:0007669"/>
    <property type="project" value="InterPro"/>
</dbReference>
<dbReference type="OrthoDB" id="775571at2759"/>
<feature type="domain" description="Gamma tubulin complex component C-terminal" evidence="6">
    <location>
        <begin position="570"/>
        <end position="907"/>
    </location>
</feature>
<dbReference type="PANTHER" id="PTHR19302">
    <property type="entry name" value="GAMMA TUBULIN COMPLEX PROTEIN"/>
    <property type="match status" value="1"/>
</dbReference>
<evidence type="ECO:0000256" key="5">
    <source>
        <dbReference type="RuleBase" id="RU363050"/>
    </source>
</evidence>
<dbReference type="GO" id="GO:0031122">
    <property type="term" value="P:cytoplasmic microtubule organization"/>
    <property type="evidence" value="ECO:0007669"/>
    <property type="project" value="TreeGrafter"/>
</dbReference>
<dbReference type="InterPro" id="IPR040457">
    <property type="entry name" value="GCP_C"/>
</dbReference>
<dbReference type="GO" id="GO:0005874">
    <property type="term" value="C:microtubule"/>
    <property type="evidence" value="ECO:0007669"/>
    <property type="project" value="UniProtKB-KW"/>
</dbReference>
<dbReference type="GO" id="GO:0051225">
    <property type="term" value="P:spindle assembly"/>
    <property type="evidence" value="ECO:0007669"/>
    <property type="project" value="TreeGrafter"/>
</dbReference>
<reference evidence="8" key="1">
    <citation type="journal article" date="2020" name="Stud. Mycol.">
        <title>101 Dothideomycetes genomes: a test case for predicting lifestyles and emergence of pathogens.</title>
        <authorList>
            <person name="Haridas S."/>
            <person name="Albert R."/>
            <person name="Binder M."/>
            <person name="Bloem J."/>
            <person name="Labutti K."/>
            <person name="Salamov A."/>
            <person name="Andreopoulos B."/>
            <person name="Baker S."/>
            <person name="Barry K."/>
            <person name="Bills G."/>
            <person name="Bluhm B."/>
            <person name="Cannon C."/>
            <person name="Castanera R."/>
            <person name="Culley D."/>
            <person name="Daum C."/>
            <person name="Ezra D."/>
            <person name="Gonzalez J."/>
            <person name="Henrissat B."/>
            <person name="Kuo A."/>
            <person name="Liang C."/>
            <person name="Lipzen A."/>
            <person name="Lutzoni F."/>
            <person name="Magnuson J."/>
            <person name="Mondo S."/>
            <person name="Nolan M."/>
            <person name="Ohm R."/>
            <person name="Pangilinan J."/>
            <person name="Park H.-J."/>
            <person name="Ramirez L."/>
            <person name="Alfaro M."/>
            <person name="Sun H."/>
            <person name="Tritt A."/>
            <person name="Yoshinaga Y."/>
            <person name="Zwiers L.-H."/>
            <person name="Turgeon B."/>
            <person name="Goodwin S."/>
            <person name="Spatafora J."/>
            <person name="Crous P."/>
            <person name="Grigoriev I."/>
        </authorList>
    </citation>
    <scope>NUCLEOTIDE SEQUENCE</scope>
    <source>
        <strain evidence="8">CBS 115976</strain>
    </source>
</reference>
<dbReference type="GO" id="GO:0000930">
    <property type="term" value="C:gamma-tubulin complex"/>
    <property type="evidence" value="ECO:0007669"/>
    <property type="project" value="TreeGrafter"/>
</dbReference>
<proteinExistence type="inferred from homology"/>
<feature type="domain" description="Gamma tubulin complex component protein N-terminal" evidence="7">
    <location>
        <begin position="173"/>
        <end position="481"/>
    </location>
</feature>
<dbReference type="EMBL" id="MU004236">
    <property type="protein sequence ID" value="KAF2668691.1"/>
    <property type="molecule type" value="Genomic_DNA"/>
</dbReference>
<dbReference type="GO" id="GO:0000278">
    <property type="term" value="P:mitotic cell cycle"/>
    <property type="evidence" value="ECO:0007669"/>
    <property type="project" value="TreeGrafter"/>
</dbReference>
<organism evidence="8 9">
    <name type="scientific">Microthyrium microscopicum</name>
    <dbReference type="NCBI Taxonomy" id="703497"/>
    <lineage>
        <taxon>Eukaryota</taxon>
        <taxon>Fungi</taxon>
        <taxon>Dikarya</taxon>
        <taxon>Ascomycota</taxon>
        <taxon>Pezizomycotina</taxon>
        <taxon>Dothideomycetes</taxon>
        <taxon>Dothideomycetes incertae sedis</taxon>
        <taxon>Microthyriales</taxon>
        <taxon>Microthyriaceae</taxon>
        <taxon>Microthyrium</taxon>
    </lineage>
</organism>
<accession>A0A6A6UAR6</accession>
<evidence type="ECO:0000256" key="1">
    <source>
        <dbReference type="ARBA" id="ARBA00010337"/>
    </source>
</evidence>
<evidence type="ECO:0000259" key="7">
    <source>
        <dbReference type="Pfam" id="PF17681"/>
    </source>
</evidence>